<accession>A0A1U9MK14</accession>
<dbReference type="GO" id="GO:0008270">
    <property type="term" value="F:zinc ion binding"/>
    <property type="evidence" value="ECO:0007669"/>
    <property type="project" value="UniProtKB-UniRule"/>
</dbReference>
<evidence type="ECO:0000259" key="5">
    <source>
        <dbReference type="PROSITE" id="PS50305"/>
    </source>
</evidence>
<dbReference type="Gene3D" id="3.40.50.1220">
    <property type="entry name" value="TPP-binding domain"/>
    <property type="match status" value="1"/>
</dbReference>
<comment type="catalytic activity">
    <reaction evidence="3">
        <text>N(6)-acetyl-L-lysyl-[protein] + NAD(+) + H2O = 2''-O-acetyl-ADP-D-ribose + nicotinamide + L-lysyl-[protein]</text>
        <dbReference type="Rhea" id="RHEA:43636"/>
        <dbReference type="Rhea" id="RHEA-COMP:9752"/>
        <dbReference type="Rhea" id="RHEA-COMP:10731"/>
        <dbReference type="ChEBI" id="CHEBI:15377"/>
        <dbReference type="ChEBI" id="CHEBI:17154"/>
        <dbReference type="ChEBI" id="CHEBI:29969"/>
        <dbReference type="ChEBI" id="CHEBI:57540"/>
        <dbReference type="ChEBI" id="CHEBI:61930"/>
        <dbReference type="ChEBI" id="CHEBI:83767"/>
        <dbReference type="EC" id="2.3.1.286"/>
    </reaction>
</comment>
<keyword evidence="3 4" id="KW-0862">Zinc</keyword>
<comment type="cofactor">
    <cofactor evidence="3">
        <name>Zn(2+)</name>
        <dbReference type="ChEBI" id="CHEBI:29105"/>
    </cofactor>
    <text evidence="3">Binds 1 zinc ion per subunit.</text>
</comment>
<feature type="binding site" evidence="3 4">
    <location>
        <position position="120"/>
    </location>
    <ligand>
        <name>Zn(2+)</name>
        <dbReference type="ChEBI" id="CHEBI:29105"/>
    </ligand>
</feature>
<comment type="function">
    <text evidence="3">NAD-dependent lysine deacetylase and desuccinylase that specifically removes acetyl and succinyl groups on target proteins. Modulates the activities of several proteins which are inactive in their acylated form.</text>
</comment>
<feature type="binding site" evidence="3">
    <location>
        <position position="221"/>
    </location>
    <ligand>
        <name>NAD(+)</name>
        <dbReference type="ChEBI" id="CHEBI:57540"/>
    </ligand>
</feature>
<keyword evidence="1" id="KW-0808">Transferase</keyword>
<dbReference type="OrthoDB" id="9800582at2"/>
<keyword evidence="3" id="KW-0963">Cytoplasm</keyword>
<feature type="binding site" evidence="3">
    <location>
        <begin position="12"/>
        <end position="31"/>
    </location>
    <ligand>
        <name>NAD(+)</name>
        <dbReference type="ChEBI" id="CHEBI:57540"/>
    </ligand>
</feature>
<feature type="binding site" evidence="3">
    <location>
        <begin position="202"/>
        <end position="204"/>
    </location>
    <ligand>
        <name>NAD(+)</name>
        <dbReference type="ChEBI" id="CHEBI:57540"/>
    </ligand>
</feature>
<dbReference type="InterPro" id="IPR029035">
    <property type="entry name" value="DHS-like_NAD/FAD-binding_dom"/>
</dbReference>
<keyword evidence="6" id="KW-0378">Hydrolase</keyword>
<dbReference type="SUPFAM" id="SSF52467">
    <property type="entry name" value="DHS-like NAD/FAD-binding domain"/>
    <property type="match status" value="1"/>
</dbReference>
<sequence length="238" mass="26393">MNEFPNIVVLTGAGISAESGLETFRGSDGTWNKYKVEDVATPEAFARSPRLVNDFYNKRRRDALKASPNKAHFALAALQKHFTESFVLVTQNVDDLHERAGSTNVLHMHGRLNQVLCLSCHKKSEWLTDVTETSVCPHCHAKASLRPDIVWFGEIPYYMEKIENALSRADIFAAIGTSGLVYPAAGFVNLARLSGAECLEINLAANPHSYTLFDEVISGPATKTVPEFAQKLIEKYQH</sequence>
<dbReference type="InterPro" id="IPR050134">
    <property type="entry name" value="NAD-dep_sirtuin_deacylases"/>
</dbReference>
<protein>
    <recommendedName>
        <fullName evidence="3">NAD-dependent protein deacylase</fullName>
        <ecNumber evidence="3">2.3.1.286</ecNumber>
    </recommendedName>
    <alternativeName>
        <fullName evidence="3">Regulatory protein SIR2 homolog</fullName>
    </alternativeName>
</protein>
<dbReference type="RefSeq" id="WP_077993917.1">
    <property type="nucleotide sequence ID" value="NZ_CP015625.1"/>
</dbReference>
<evidence type="ECO:0000313" key="7">
    <source>
        <dbReference type="Proteomes" id="UP000189632"/>
    </source>
</evidence>
<name>A0A1U9MK14_9HYPH</name>
<dbReference type="GO" id="GO:0036054">
    <property type="term" value="F:protein-malonyllysine demalonylase activity"/>
    <property type="evidence" value="ECO:0007669"/>
    <property type="project" value="InterPro"/>
</dbReference>
<keyword evidence="3 4" id="KW-0479">Metal-binding</keyword>
<comment type="catalytic activity">
    <reaction evidence="3">
        <text>N(6)-succinyl-L-lysyl-[protein] + NAD(+) + H2O = 2''-O-succinyl-ADP-D-ribose + nicotinamide + L-lysyl-[protein]</text>
        <dbReference type="Rhea" id="RHEA:47668"/>
        <dbReference type="Rhea" id="RHEA-COMP:9752"/>
        <dbReference type="Rhea" id="RHEA-COMP:11877"/>
        <dbReference type="ChEBI" id="CHEBI:15377"/>
        <dbReference type="ChEBI" id="CHEBI:17154"/>
        <dbReference type="ChEBI" id="CHEBI:29969"/>
        <dbReference type="ChEBI" id="CHEBI:57540"/>
        <dbReference type="ChEBI" id="CHEBI:87830"/>
        <dbReference type="ChEBI" id="CHEBI:87832"/>
    </reaction>
</comment>
<evidence type="ECO:0000256" key="4">
    <source>
        <dbReference type="PROSITE-ProRule" id="PRU00236"/>
    </source>
</evidence>
<dbReference type="Pfam" id="PF02146">
    <property type="entry name" value="SIR2"/>
    <property type="match status" value="1"/>
</dbReference>
<feature type="binding site" evidence="3">
    <location>
        <begin position="91"/>
        <end position="94"/>
    </location>
    <ligand>
        <name>NAD(+)</name>
        <dbReference type="ChEBI" id="CHEBI:57540"/>
    </ligand>
</feature>
<dbReference type="InterPro" id="IPR003000">
    <property type="entry name" value="Sirtuin"/>
</dbReference>
<feature type="binding site" evidence="3">
    <location>
        <begin position="176"/>
        <end position="178"/>
    </location>
    <ligand>
        <name>NAD(+)</name>
        <dbReference type="ChEBI" id="CHEBI:57540"/>
    </ligand>
</feature>
<organism evidence="6 7">
    <name type="scientific">Bartonella choladocola</name>
    <dbReference type="NCBI Taxonomy" id="2750995"/>
    <lineage>
        <taxon>Bacteria</taxon>
        <taxon>Pseudomonadati</taxon>
        <taxon>Pseudomonadota</taxon>
        <taxon>Alphaproteobacteria</taxon>
        <taxon>Hyphomicrobiales</taxon>
        <taxon>Bartonellaceae</taxon>
        <taxon>Bartonella</taxon>
    </lineage>
</organism>
<feature type="binding site" evidence="3 4">
    <location>
        <position position="117"/>
    </location>
    <ligand>
        <name>Zn(2+)</name>
        <dbReference type="ChEBI" id="CHEBI:29105"/>
    </ligand>
</feature>
<dbReference type="GO" id="GO:0070403">
    <property type="term" value="F:NAD+ binding"/>
    <property type="evidence" value="ECO:0007669"/>
    <property type="project" value="UniProtKB-UniRule"/>
</dbReference>
<dbReference type="Gene3D" id="3.30.1600.10">
    <property type="entry name" value="SIR2/SIRT2 'Small Domain"/>
    <property type="match status" value="1"/>
</dbReference>
<feature type="binding site" evidence="3 4">
    <location>
        <position position="136"/>
    </location>
    <ligand>
        <name>Zn(2+)</name>
        <dbReference type="ChEBI" id="CHEBI:29105"/>
    </ligand>
</feature>
<comment type="subcellular location">
    <subcellularLocation>
        <location evidence="3">Cytoplasm</location>
    </subcellularLocation>
</comment>
<evidence type="ECO:0000256" key="2">
    <source>
        <dbReference type="ARBA" id="ARBA00023027"/>
    </source>
</evidence>
<feature type="binding site" evidence="3">
    <location>
        <position position="59"/>
    </location>
    <ligand>
        <name>substrate</name>
    </ligand>
</feature>
<dbReference type="GO" id="GO:0036055">
    <property type="term" value="F:protein-succinyllysine desuccinylase activity"/>
    <property type="evidence" value="ECO:0007669"/>
    <property type="project" value="UniProtKB-UniRule"/>
</dbReference>
<dbReference type="EMBL" id="CP015625">
    <property type="protein sequence ID" value="AQT48287.1"/>
    <property type="molecule type" value="Genomic_DNA"/>
</dbReference>
<feature type="active site" description="Proton acceptor" evidence="3 4">
    <location>
        <position position="109"/>
    </location>
</feature>
<dbReference type="STRING" id="1686310.BBC0244_020740"/>
<feature type="domain" description="Deacetylase sirtuin-type" evidence="5">
    <location>
        <begin position="1"/>
        <end position="235"/>
    </location>
</feature>
<dbReference type="PANTHER" id="PTHR11085">
    <property type="entry name" value="NAD-DEPENDENT PROTEIN DEACYLASE SIRTUIN-5, MITOCHONDRIAL-RELATED"/>
    <property type="match status" value="1"/>
</dbReference>
<proteinExistence type="inferred from homology"/>
<dbReference type="InterPro" id="IPR027546">
    <property type="entry name" value="Sirtuin_class_III"/>
</dbReference>
<dbReference type="GO" id="GO:0005737">
    <property type="term" value="C:cytoplasm"/>
    <property type="evidence" value="ECO:0007669"/>
    <property type="project" value="UniProtKB-SubCell"/>
</dbReference>
<dbReference type="EC" id="2.3.1.286" evidence="3"/>
<evidence type="ECO:0000256" key="1">
    <source>
        <dbReference type="ARBA" id="ARBA00022679"/>
    </source>
</evidence>
<dbReference type="AlphaFoldDB" id="A0A1U9MK14"/>
<dbReference type="GO" id="GO:0017136">
    <property type="term" value="F:histone deacetylase activity, NAD-dependent"/>
    <property type="evidence" value="ECO:0007669"/>
    <property type="project" value="TreeGrafter"/>
</dbReference>
<dbReference type="KEGG" id="bapi:BBC0122_022150"/>
<dbReference type="InterPro" id="IPR026590">
    <property type="entry name" value="Ssirtuin_cat_dom"/>
</dbReference>
<dbReference type="PANTHER" id="PTHR11085:SF4">
    <property type="entry name" value="NAD-DEPENDENT PROTEIN DEACYLASE"/>
    <property type="match status" value="1"/>
</dbReference>
<keyword evidence="7" id="KW-1185">Reference proteome</keyword>
<dbReference type="HAMAP" id="MF_01121">
    <property type="entry name" value="Sirtuin_ClassIII"/>
    <property type="match status" value="1"/>
</dbReference>
<evidence type="ECO:0000313" key="6">
    <source>
        <dbReference type="EMBL" id="AQT48287.1"/>
    </source>
</evidence>
<dbReference type="Proteomes" id="UP000189632">
    <property type="component" value="Chromosome"/>
</dbReference>
<reference evidence="6 7" key="1">
    <citation type="submission" date="2016-11" db="EMBL/GenBank/DDBJ databases">
        <title>Comparative genomics of Bartonella apis.</title>
        <authorList>
            <person name="Engel P."/>
        </authorList>
    </citation>
    <scope>NUCLEOTIDE SEQUENCE [LARGE SCALE GENOMIC DNA]</scope>
    <source>
        <strain evidence="6 7">BBC0122</strain>
    </source>
</reference>
<feature type="binding site" evidence="3 4">
    <location>
        <position position="139"/>
    </location>
    <ligand>
        <name>Zn(2+)</name>
        <dbReference type="ChEBI" id="CHEBI:29105"/>
    </ligand>
</feature>
<dbReference type="PROSITE" id="PS50305">
    <property type="entry name" value="SIRTUIN"/>
    <property type="match status" value="1"/>
</dbReference>
<dbReference type="CDD" id="cd01412">
    <property type="entry name" value="SIRT5_Af1_CobB"/>
    <property type="match status" value="1"/>
</dbReference>
<gene>
    <name evidence="3" type="primary">cobB</name>
    <name evidence="6" type="ORF">BBC0122_022150</name>
</gene>
<comment type="similarity">
    <text evidence="3">Belongs to the sirtuin family. Class III subfamily.</text>
</comment>
<feature type="binding site" evidence="3">
    <location>
        <position position="56"/>
    </location>
    <ligand>
        <name>substrate</name>
    </ligand>
</feature>
<comment type="domain">
    <text evidence="3">2 residues (Tyr-56 and Arg-59) present in a large hydrophobic pocket are probably involved in substrate specificity. They are important for desuccinylation activity, but dispensable for deacetylation activity.</text>
</comment>
<evidence type="ECO:0000256" key="3">
    <source>
        <dbReference type="HAMAP-Rule" id="MF_01121"/>
    </source>
</evidence>
<keyword evidence="2 3" id="KW-0520">NAD</keyword>
<dbReference type="InterPro" id="IPR026591">
    <property type="entry name" value="Sirtuin_cat_small_dom_sf"/>
</dbReference>